<sequence length="86" mass="9414">MGIGERGNVADESETTPFCIRKGPTLFNAIEGQSTRHPFPMVKGPFFPSPSLVFHSEPISRFVSAKLSGFILVLKSSNLIFNPVCM</sequence>
<reference evidence="1 2" key="1">
    <citation type="submission" date="2024-03" db="EMBL/GenBank/DDBJ databases">
        <authorList>
            <person name="Gkanogiannis A."/>
            <person name="Becerra Lopez-Lavalle L."/>
        </authorList>
    </citation>
    <scope>NUCLEOTIDE SEQUENCE [LARGE SCALE GENOMIC DNA]</scope>
</reference>
<keyword evidence="2" id="KW-1185">Reference proteome</keyword>
<proteinExistence type="predicted"/>
<gene>
    <name evidence="1" type="ORF">CITCOLO1_LOCUS17678</name>
</gene>
<accession>A0ABP0Z112</accession>
<dbReference type="Proteomes" id="UP001642487">
    <property type="component" value="Chromosome 7"/>
</dbReference>
<dbReference type="EMBL" id="OZ021741">
    <property type="protein sequence ID" value="CAK9325418.1"/>
    <property type="molecule type" value="Genomic_DNA"/>
</dbReference>
<name>A0ABP0Z112_9ROSI</name>
<evidence type="ECO:0000313" key="1">
    <source>
        <dbReference type="EMBL" id="CAK9325418.1"/>
    </source>
</evidence>
<evidence type="ECO:0000313" key="2">
    <source>
        <dbReference type="Proteomes" id="UP001642487"/>
    </source>
</evidence>
<protein>
    <submittedName>
        <fullName evidence="1">Uncharacterized protein</fullName>
    </submittedName>
</protein>
<organism evidence="1 2">
    <name type="scientific">Citrullus colocynthis</name>
    <name type="common">colocynth</name>
    <dbReference type="NCBI Taxonomy" id="252529"/>
    <lineage>
        <taxon>Eukaryota</taxon>
        <taxon>Viridiplantae</taxon>
        <taxon>Streptophyta</taxon>
        <taxon>Embryophyta</taxon>
        <taxon>Tracheophyta</taxon>
        <taxon>Spermatophyta</taxon>
        <taxon>Magnoliopsida</taxon>
        <taxon>eudicotyledons</taxon>
        <taxon>Gunneridae</taxon>
        <taxon>Pentapetalae</taxon>
        <taxon>rosids</taxon>
        <taxon>fabids</taxon>
        <taxon>Cucurbitales</taxon>
        <taxon>Cucurbitaceae</taxon>
        <taxon>Benincaseae</taxon>
        <taxon>Citrullus</taxon>
    </lineage>
</organism>